<dbReference type="AlphaFoldDB" id="A0A0C9WGY8"/>
<name>A0A0C9WGY8_9AGAR</name>
<gene>
    <name evidence="2" type="ORF">K443DRAFT_15373</name>
</gene>
<dbReference type="STRING" id="1095629.A0A0C9WGY8"/>
<protein>
    <submittedName>
        <fullName evidence="2">Uncharacterized protein</fullName>
    </submittedName>
</protein>
<dbReference type="Proteomes" id="UP000054477">
    <property type="component" value="Unassembled WGS sequence"/>
</dbReference>
<evidence type="ECO:0000313" key="3">
    <source>
        <dbReference type="Proteomes" id="UP000054477"/>
    </source>
</evidence>
<feature type="region of interest" description="Disordered" evidence="1">
    <location>
        <begin position="30"/>
        <end position="57"/>
    </location>
</feature>
<feature type="compositionally biased region" description="Basic and acidic residues" evidence="1">
    <location>
        <begin position="42"/>
        <end position="57"/>
    </location>
</feature>
<dbReference type="OrthoDB" id="3029231at2759"/>
<accession>A0A0C9WGY8</accession>
<proteinExistence type="predicted"/>
<reference evidence="2 3" key="1">
    <citation type="submission" date="2014-04" db="EMBL/GenBank/DDBJ databases">
        <authorList>
            <consortium name="DOE Joint Genome Institute"/>
            <person name="Kuo A."/>
            <person name="Kohler A."/>
            <person name="Nagy L.G."/>
            <person name="Floudas D."/>
            <person name="Copeland A."/>
            <person name="Barry K.W."/>
            <person name="Cichocki N."/>
            <person name="Veneault-Fourrey C."/>
            <person name="LaButti K."/>
            <person name="Lindquist E.A."/>
            <person name="Lipzen A."/>
            <person name="Lundell T."/>
            <person name="Morin E."/>
            <person name="Murat C."/>
            <person name="Sun H."/>
            <person name="Tunlid A."/>
            <person name="Henrissat B."/>
            <person name="Grigoriev I.V."/>
            <person name="Hibbett D.S."/>
            <person name="Martin F."/>
            <person name="Nordberg H.P."/>
            <person name="Cantor M.N."/>
            <person name="Hua S.X."/>
        </authorList>
    </citation>
    <scope>NUCLEOTIDE SEQUENCE [LARGE SCALE GENOMIC DNA]</scope>
    <source>
        <strain evidence="2 3">LaAM-08-1</strain>
    </source>
</reference>
<sequence>MKSRLESRLILSAEVGQALLQRHEAYVRQLEKKAGRKRSTSSRRDANIPEGEVTEKDVKEVDLESRLEDSAREKAQLEKCLDQALVNNEVTEISNKTNLQELQDVRETIS</sequence>
<dbReference type="EMBL" id="KN839231">
    <property type="protein sequence ID" value="KIJ90269.1"/>
    <property type="molecule type" value="Genomic_DNA"/>
</dbReference>
<reference evidence="3" key="2">
    <citation type="submission" date="2015-01" db="EMBL/GenBank/DDBJ databases">
        <title>Evolutionary Origins and Diversification of the Mycorrhizal Mutualists.</title>
        <authorList>
            <consortium name="DOE Joint Genome Institute"/>
            <consortium name="Mycorrhizal Genomics Consortium"/>
            <person name="Kohler A."/>
            <person name="Kuo A."/>
            <person name="Nagy L.G."/>
            <person name="Floudas D."/>
            <person name="Copeland A."/>
            <person name="Barry K.W."/>
            <person name="Cichocki N."/>
            <person name="Veneault-Fourrey C."/>
            <person name="LaButti K."/>
            <person name="Lindquist E.A."/>
            <person name="Lipzen A."/>
            <person name="Lundell T."/>
            <person name="Morin E."/>
            <person name="Murat C."/>
            <person name="Riley R."/>
            <person name="Ohm R."/>
            <person name="Sun H."/>
            <person name="Tunlid A."/>
            <person name="Henrissat B."/>
            <person name="Grigoriev I.V."/>
            <person name="Hibbett D.S."/>
            <person name="Martin F."/>
        </authorList>
    </citation>
    <scope>NUCLEOTIDE SEQUENCE [LARGE SCALE GENOMIC DNA]</scope>
    <source>
        <strain evidence="3">LaAM-08-1</strain>
    </source>
</reference>
<evidence type="ECO:0000256" key="1">
    <source>
        <dbReference type="SAM" id="MobiDB-lite"/>
    </source>
</evidence>
<organism evidence="2 3">
    <name type="scientific">Laccaria amethystina LaAM-08-1</name>
    <dbReference type="NCBI Taxonomy" id="1095629"/>
    <lineage>
        <taxon>Eukaryota</taxon>
        <taxon>Fungi</taxon>
        <taxon>Dikarya</taxon>
        <taxon>Basidiomycota</taxon>
        <taxon>Agaricomycotina</taxon>
        <taxon>Agaricomycetes</taxon>
        <taxon>Agaricomycetidae</taxon>
        <taxon>Agaricales</taxon>
        <taxon>Agaricineae</taxon>
        <taxon>Hydnangiaceae</taxon>
        <taxon>Laccaria</taxon>
    </lineage>
</organism>
<dbReference type="HOGENOM" id="CLU_2171498_0_0_1"/>
<keyword evidence="3" id="KW-1185">Reference proteome</keyword>
<evidence type="ECO:0000313" key="2">
    <source>
        <dbReference type="EMBL" id="KIJ90269.1"/>
    </source>
</evidence>